<gene>
    <name evidence="1" type="ORF">AVEN_110093_1</name>
</gene>
<evidence type="ECO:0000313" key="2">
    <source>
        <dbReference type="Proteomes" id="UP000499080"/>
    </source>
</evidence>
<keyword evidence="2" id="KW-1185">Reference proteome</keyword>
<organism evidence="1 2">
    <name type="scientific">Araneus ventricosus</name>
    <name type="common">Orbweaver spider</name>
    <name type="synonym">Epeira ventricosa</name>
    <dbReference type="NCBI Taxonomy" id="182803"/>
    <lineage>
        <taxon>Eukaryota</taxon>
        <taxon>Metazoa</taxon>
        <taxon>Ecdysozoa</taxon>
        <taxon>Arthropoda</taxon>
        <taxon>Chelicerata</taxon>
        <taxon>Arachnida</taxon>
        <taxon>Araneae</taxon>
        <taxon>Araneomorphae</taxon>
        <taxon>Entelegynae</taxon>
        <taxon>Araneoidea</taxon>
        <taxon>Araneidae</taxon>
        <taxon>Araneus</taxon>
    </lineage>
</organism>
<evidence type="ECO:0000313" key="1">
    <source>
        <dbReference type="EMBL" id="GBN53045.1"/>
    </source>
</evidence>
<reference evidence="1 2" key="1">
    <citation type="journal article" date="2019" name="Sci. Rep.">
        <title>Orb-weaving spider Araneus ventricosus genome elucidates the spidroin gene catalogue.</title>
        <authorList>
            <person name="Kono N."/>
            <person name="Nakamura H."/>
            <person name="Ohtoshi R."/>
            <person name="Moran D.A.P."/>
            <person name="Shinohara A."/>
            <person name="Yoshida Y."/>
            <person name="Fujiwara M."/>
            <person name="Mori M."/>
            <person name="Tomita M."/>
            <person name="Arakawa K."/>
        </authorList>
    </citation>
    <scope>NUCLEOTIDE SEQUENCE [LARGE SCALE GENOMIC DNA]</scope>
</reference>
<dbReference type="AlphaFoldDB" id="A0A4Y2PM56"/>
<comment type="caution">
    <text evidence="1">The sequence shown here is derived from an EMBL/GenBank/DDBJ whole genome shotgun (WGS) entry which is preliminary data.</text>
</comment>
<accession>A0A4Y2PM56</accession>
<sequence>MTYIPKQISGITDDGNIVRRFFANPTLASDIKGLYIKLTKRFSIILQAISSEQEIDEDAFEKYTFDTAELYTQFYKWCYMPTNVLKLFIHGGQIDEQAILPICQLSEEAQEAQNKDF</sequence>
<proteinExistence type="predicted"/>
<dbReference type="Proteomes" id="UP000499080">
    <property type="component" value="Unassembled WGS sequence"/>
</dbReference>
<dbReference type="OrthoDB" id="8197165at2759"/>
<name>A0A4Y2PM56_ARAVE</name>
<protein>
    <submittedName>
        <fullName evidence="1">Uncharacterized protein</fullName>
    </submittedName>
</protein>
<dbReference type="EMBL" id="BGPR01011804">
    <property type="protein sequence ID" value="GBN53045.1"/>
    <property type="molecule type" value="Genomic_DNA"/>
</dbReference>